<evidence type="ECO:0000256" key="10">
    <source>
        <dbReference type="ARBA" id="ARBA00022723"/>
    </source>
</evidence>
<dbReference type="STRING" id="40754.THII_3870"/>
<name>A0A090APG7_9GAMM</name>
<dbReference type="PROSITE" id="PS50126">
    <property type="entry name" value="S1"/>
    <property type="match status" value="1"/>
</dbReference>
<dbReference type="AlphaFoldDB" id="A0A090APG7"/>
<keyword evidence="15" id="KW-0694">RNA-binding</keyword>
<dbReference type="GO" id="GO:0008033">
    <property type="term" value="P:tRNA processing"/>
    <property type="evidence" value="ECO:0007669"/>
    <property type="project" value="UniProtKB-KW"/>
</dbReference>
<keyword evidence="7" id="KW-0820">tRNA-binding</keyword>
<keyword evidence="14" id="KW-0460">Magnesium</keyword>
<keyword evidence="8" id="KW-0819">tRNA processing</keyword>
<dbReference type="Pfam" id="PF10150">
    <property type="entry name" value="RNase_E_G"/>
    <property type="match status" value="1"/>
</dbReference>
<accession>A0A090APG7</accession>
<reference evidence="17 18" key="1">
    <citation type="journal article" date="2014" name="ISME J.">
        <title>Ecophysiology of Thioploca ingrica as revealed by the complete genome sequence supplemented with proteomic evidence.</title>
        <authorList>
            <person name="Kojima H."/>
            <person name="Ogura Y."/>
            <person name="Yamamoto N."/>
            <person name="Togashi T."/>
            <person name="Mori H."/>
            <person name="Watanabe T."/>
            <person name="Nemoto F."/>
            <person name="Kurokawa K."/>
            <person name="Hayashi T."/>
            <person name="Fukui M."/>
        </authorList>
    </citation>
    <scope>NUCLEOTIDE SEQUENCE [LARGE SCALE GENOMIC DNA]</scope>
</reference>
<evidence type="ECO:0000256" key="12">
    <source>
        <dbReference type="ARBA" id="ARBA00022759"/>
    </source>
</evidence>
<evidence type="ECO:0000256" key="9">
    <source>
        <dbReference type="ARBA" id="ARBA00022722"/>
    </source>
</evidence>
<comment type="subcellular location">
    <subcellularLocation>
        <location evidence="2">Cytoplasm</location>
    </subcellularLocation>
</comment>
<dbReference type="InterPro" id="IPR048583">
    <property type="entry name" value="RNase_E_G_thioredoxin-like"/>
</dbReference>
<dbReference type="SUPFAM" id="SSF50249">
    <property type="entry name" value="Nucleic acid-binding proteins"/>
    <property type="match status" value="1"/>
</dbReference>
<evidence type="ECO:0000256" key="11">
    <source>
        <dbReference type="ARBA" id="ARBA00022730"/>
    </source>
</evidence>
<dbReference type="GO" id="GO:0006364">
    <property type="term" value="P:rRNA processing"/>
    <property type="evidence" value="ECO:0007669"/>
    <property type="project" value="UniProtKB-KW"/>
</dbReference>
<dbReference type="Pfam" id="PF00575">
    <property type="entry name" value="S1"/>
    <property type="match status" value="1"/>
</dbReference>
<dbReference type="InterPro" id="IPR012340">
    <property type="entry name" value="NA-bd_OB-fold"/>
</dbReference>
<evidence type="ECO:0000256" key="8">
    <source>
        <dbReference type="ARBA" id="ARBA00022694"/>
    </source>
</evidence>
<dbReference type="GO" id="GO:0005737">
    <property type="term" value="C:cytoplasm"/>
    <property type="evidence" value="ECO:0007669"/>
    <property type="project" value="UniProtKB-SubCell"/>
</dbReference>
<dbReference type="NCBIfam" id="TIGR00757">
    <property type="entry name" value="RNaseEG"/>
    <property type="match status" value="1"/>
</dbReference>
<keyword evidence="13" id="KW-0378">Hydrolase</keyword>
<proteinExistence type="inferred from homology"/>
<evidence type="ECO:0000256" key="15">
    <source>
        <dbReference type="ARBA" id="ARBA00022884"/>
    </source>
</evidence>
<evidence type="ECO:0000256" key="13">
    <source>
        <dbReference type="ARBA" id="ARBA00022801"/>
    </source>
</evidence>
<dbReference type="InterPro" id="IPR019307">
    <property type="entry name" value="RNA-bd_AU-1/RNase_E/G"/>
</dbReference>
<keyword evidence="10" id="KW-0479">Metal-binding</keyword>
<organism evidence="17 18">
    <name type="scientific">Thioploca ingrica</name>
    <dbReference type="NCBI Taxonomy" id="40754"/>
    <lineage>
        <taxon>Bacteria</taxon>
        <taxon>Pseudomonadati</taxon>
        <taxon>Pseudomonadota</taxon>
        <taxon>Gammaproteobacteria</taxon>
        <taxon>Thiotrichales</taxon>
        <taxon>Thiotrichaceae</taxon>
        <taxon>Thioploca</taxon>
    </lineage>
</organism>
<sequence length="525" mass="59437">MNQEVLINVTPRETRVALVENGILQEVMIERISSRGLVSNIYKGRVCRVLPGMQAAFVDIGLERAAFLHISDIVNAHLHHGEIAIDDKTESIHHFLHEGQPVLVQVIKEPLGTKGARLTTQIAIPSRYVVFLPSSPNMIGISTRIESTEERKRLKEIAWQHMGITEQAVIETSKQGETEVMQAIATVYNDQAEQLNHYGFIIRTAAEGITTEMLCADMNFMCRLWKDIQDKESQAPPCSLIYEDLSLALRTVRDLMGTVVDKIKVDSPIIFNELIDFTNKFIPDFVPHIEYYTGERPIFDLYCIDDEITKALERKVQLKSGGYLVIDQTEAMTTIDVNTGGYVGSRNLEETIFKTNLEAAQAIARQLRLRNLGGIIILDFIDMLDPEHKRQVLRTLEKCLERDRAKSHIGEVSSLGLVQMTRKRTRESLEHVLCENCPTCGGRGSVKSVQTICYEIFREISREALLFDAKQFLVLAAQEVVDIMLDEESNHVAELEESLGRSIRFQVEISYTQEQYDIVPGPFNT</sequence>
<dbReference type="Proteomes" id="UP000031623">
    <property type="component" value="Chromosome"/>
</dbReference>
<protein>
    <recommendedName>
        <fullName evidence="4">Ribonuclease G</fullName>
    </recommendedName>
</protein>
<dbReference type="InterPro" id="IPR004659">
    <property type="entry name" value="RNase_E/G"/>
</dbReference>
<dbReference type="Gene3D" id="2.40.50.140">
    <property type="entry name" value="Nucleic acid-binding proteins"/>
    <property type="match status" value="1"/>
</dbReference>
<dbReference type="PANTHER" id="PTHR30001:SF0">
    <property type="entry name" value="RIBONUCLEASE G"/>
    <property type="match status" value="1"/>
</dbReference>
<dbReference type="Gene3D" id="3.40.1260.20">
    <property type="entry name" value="Ribonuclease E, catalytic domain"/>
    <property type="match status" value="1"/>
</dbReference>
<dbReference type="GO" id="GO:0046872">
    <property type="term" value="F:metal ion binding"/>
    <property type="evidence" value="ECO:0007669"/>
    <property type="project" value="UniProtKB-KW"/>
</dbReference>
<dbReference type="Pfam" id="PF20833">
    <property type="entry name" value="RNase_E_G_Thio"/>
    <property type="match status" value="1"/>
</dbReference>
<dbReference type="HOGENOM" id="CLU_003468_5_3_6"/>
<dbReference type="GO" id="GO:0016787">
    <property type="term" value="F:hydrolase activity"/>
    <property type="evidence" value="ECO:0007669"/>
    <property type="project" value="UniProtKB-KW"/>
</dbReference>
<keyword evidence="18" id="KW-1185">Reference proteome</keyword>
<dbReference type="EMBL" id="AP014633">
    <property type="protein sequence ID" value="BAP58167.1"/>
    <property type="molecule type" value="Genomic_DNA"/>
</dbReference>
<dbReference type="InterPro" id="IPR003029">
    <property type="entry name" value="S1_domain"/>
</dbReference>
<dbReference type="GO" id="GO:0000049">
    <property type="term" value="F:tRNA binding"/>
    <property type="evidence" value="ECO:0007669"/>
    <property type="project" value="UniProtKB-KW"/>
</dbReference>
<evidence type="ECO:0000256" key="2">
    <source>
        <dbReference type="ARBA" id="ARBA00004496"/>
    </source>
</evidence>
<dbReference type="SMART" id="SM00316">
    <property type="entry name" value="S1"/>
    <property type="match status" value="1"/>
</dbReference>
<evidence type="ECO:0000256" key="4">
    <source>
        <dbReference type="ARBA" id="ARBA00017719"/>
    </source>
</evidence>
<dbReference type="OrthoDB" id="9804278at2"/>
<keyword evidence="5" id="KW-0963">Cytoplasm</keyword>
<evidence type="ECO:0000256" key="6">
    <source>
        <dbReference type="ARBA" id="ARBA00022552"/>
    </source>
</evidence>
<dbReference type="CDD" id="cd04453">
    <property type="entry name" value="S1_RNase_E"/>
    <property type="match status" value="1"/>
</dbReference>
<dbReference type="PANTHER" id="PTHR30001">
    <property type="entry name" value="RIBONUCLEASE"/>
    <property type="match status" value="1"/>
</dbReference>
<dbReference type="KEGG" id="tig:THII_3870"/>
<keyword evidence="9" id="KW-0540">Nuclease</keyword>
<keyword evidence="6" id="KW-0698">rRNA processing</keyword>
<evidence type="ECO:0000256" key="1">
    <source>
        <dbReference type="ARBA" id="ARBA00001946"/>
    </source>
</evidence>
<dbReference type="GO" id="GO:0019843">
    <property type="term" value="F:rRNA binding"/>
    <property type="evidence" value="ECO:0007669"/>
    <property type="project" value="UniProtKB-KW"/>
</dbReference>
<evidence type="ECO:0000256" key="5">
    <source>
        <dbReference type="ARBA" id="ARBA00022490"/>
    </source>
</evidence>
<keyword evidence="11" id="KW-0699">rRNA-binding</keyword>
<gene>
    <name evidence="17" type="ORF">THII_3870</name>
</gene>
<feature type="domain" description="S1 motif" evidence="16">
    <location>
        <begin position="39"/>
        <end position="121"/>
    </location>
</feature>
<evidence type="ECO:0000256" key="7">
    <source>
        <dbReference type="ARBA" id="ARBA00022555"/>
    </source>
</evidence>
<dbReference type="GO" id="GO:0004519">
    <property type="term" value="F:endonuclease activity"/>
    <property type="evidence" value="ECO:0007669"/>
    <property type="project" value="UniProtKB-KW"/>
</dbReference>
<evidence type="ECO:0000259" key="16">
    <source>
        <dbReference type="PROSITE" id="PS50126"/>
    </source>
</evidence>
<comment type="cofactor">
    <cofactor evidence="1">
        <name>Mg(2+)</name>
        <dbReference type="ChEBI" id="CHEBI:18420"/>
    </cofactor>
</comment>
<comment type="similarity">
    <text evidence="3">Belongs to the RNase E/G family. RNase G subfamily.</text>
</comment>
<evidence type="ECO:0000313" key="17">
    <source>
        <dbReference type="EMBL" id="BAP58167.1"/>
    </source>
</evidence>
<evidence type="ECO:0000256" key="3">
    <source>
        <dbReference type="ARBA" id="ARBA00005663"/>
    </source>
</evidence>
<evidence type="ECO:0000313" key="18">
    <source>
        <dbReference type="Proteomes" id="UP000031623"/>
    </source>
</evidence>
<dbReference type="GO" id="GO:0004540">
    <property type="term" value="F:RNA nuclease activity"/>
    <property type="evidence" value="ECO:0007669"/>
    <property type="project" value="InterPro"/>
</dbReference>
<evidence type="ECO:0000256" key="14">
    <source>
        <dbReference type="ARBA" id="ARBA00022842"/>
    </source>
</evidence>
<keyword evidence="12" id="KW-0255">Endonuclease</keyword>